<dbReference type="AlphaFoldDB" id="A0A9P4MXM8"/>
<comment type="caution">
    <text evidence="2">The sequence shown here is derived from an EMBL/GenBank/DDBJ whole genome shotgun (WGS) entry which is preliminary data.</text>
</comment>
<evidence type="ECO:0000256" key="1">
    <source>
        <dbReference type="SAM" id="SignalP"/>
    </source>
</evidence>
<accession>A0A9P4MXM8</accession>
<dbReference type="Gene3D" id="3.80.10.10">
    <property type="entry name" value="Ribonuclease Inhibitor"/>
    <property type="match status" value="1"/>
</dbReference>
<protein>
    <submittedName>
        <fullName evidence="2">Uncharacterized protein</fullName>
    </submittedName>
</protein>
<organism evidence="2 3">
    <name type="scientific">Lojkania enalia</name>
    <dbReference type="NCBI Taxonomy" id="147567"/>
    <lineage>
        <taxon>Eukaryota</taxon>
        <taxon>Fungi</taxon>
        <taxon>Dikarya</taxon>
        <taxon>Ascomycota</taxon>
        <taxon>Pezizomycotina</taxon>
        <taxon>Dothideomycetes</taxon>
        <taxon>Pleosporomycetidae</taxon>
        <taxon>Pleosporales</taxon>
        <taxon>Pleosporales incertae sedis</taxon>
        <taxon>Lojkania</taxon>
    </lineage>
</organism>
<keyword evidence="3" id="KW-1185">Reference proteome</keyword>
<keyword evidence="1" id="KW-0732">Signal</keyword>
<sequence length="442" mass="50879">MHPIKLLFLLISFNPILSLGRRWEKGDECPESITTLIPGYKSLGREGTSFDTMASVHSALLSCPNITSLDLRVTLLGCSEFPDRWNFPFKLEGGDKYPPLKSLRLEGYRFLGQEWEESKISEIGYPGQWRIEKFFDWWRSGNLEKYMKFRKIESAQRSKTNLDLWLDAMDWEQLESLALIDNHGQDVFLEKAAPRLKSLQNLEIEGKEGNTTLRFIGGLRENSLRNLTLTAGWSTDVLLPILTRHGNSICYLDIHARENLYETSKAFSISQLSLLSSMAPNLAHLSTNIHRNGMWPLEIFDAISSIKSLQTAELWLDITSECQRQKPDPYTRQLSEWERIHPGECVGEDRYQAPFVSDKSALDVFKVLRGKKVGMELKGVTFWVGDWMRAWDGPLYFPDWLEGKRAKVVCSVEGKSEGEAWCVVEVGDKYWERGGYQYYDDY</sequence>
<name>A0A9P4MXM8_9PLEO</name>
<evidence type="ECO:0000313" key="2">
    <source>
        <dbReference type="EMBL" id="KAF2257653.1"/>
    </source>
</evidence>
<dbReference type="InterPro" id="IPR032675">
    <property type="entry name" value="LRR_dom_sf"/>
</dbReference>
<feature type="signal peptide" evidence="1">
    <location>
        <begin position="1"/>
        <end position="20"/>
    </location>
</feature>
<reference evidence="3" key="1">
    <citation type="journal article" date="2020" name="Stud. Mycol.">
        <title>101 Dothideomycetes genomes: A test case for predicting lifestyles and emergence of pathogens.</title>
        <authorList>
            <person name="Haridas S."/>
            <person name="Albert R."/>
            <person name="Binder M."/>
            <person name="Bloem J."/>
            <person name="LaButti K."/>
            <person name="Salamov A."/>
            <person name="Andreopoulos B."/>
            <person name="Baker S."/>
            <person name="Barry K."/>
            <person name="Bills G."/>
            <person name="Bluhm B."/>
            <person name="Cannon C."/>
            <person name="Castanera R."/>
            <person name="Culley D."/>
            <person name="Daum C."/>
            <person name="Ezra D."/>
            <person name="Gonzalez J."/>
            <person name="Henrissat B."/>
            <person name="Kuo A."/>
            <person name="Liang C."/>
            <person name="Lipzen A."/>
            <person name="Lutzoni F."/>
            <person name="Magnuson J."/>
            <person name="Mondo S."/>
            <person name="Nolan M."/>
            <person name="Ohm R."/>
            <person name="Pangilinan J."/>
            <person name="Park H.-J."/>
            <person name="Ramirez L."/>
            <person name="Alfaro M."/>
            <person name="Sun H."/>
            <person name="Tritt A."/>
            <person name="Yoshinaga Y."/>
            <person name="Zwiers L.-H."/>
            <person name="Turgeon B."/>
            <person name="Goodwin S."/>
            <person name="Spatafora J."/>
            <person name="Crous P."/>
            <person name="Grigoriev I."/>
        </authorList>
    </citation>
    <scope>NUCLEOTIDE SEQUENCE [LARGE SCALE GENOMIC DNA]</scope>
    <source>
        <strain evidence="3">CBS 304.66</strain>
    </source>
</reference>
<feature type="chain" id="PRO_5040418870" evidence="1">
    <location>
        <begin position="21"/>
        <end position="442"/>
    </location>
</feature>
<dbReference type="EMBL" id="ML986889">
    <property type="protein sequence ID" value="KAF2257653.1"/>
    <property type="molecule type" value="Genomic_DNA"/>
</dbReference>
<gene>
    <name evidence="2" type="ORF">CC78DRAFT_205284</name>
</gene>
<dbReference type="Proteomes" id="UP000800093">
    <property type="component" value="Unassembled WGS sequence"/>
</dbReference>
<evidence type="ECO:0000313" key="3">
    <source>
        <dbReference type="Proteomes" id="UP000800093"/>
    </source>
</evidence>
<proteinExistence type="predicted"/>
<dbReference type="OrthoDB" id="3945550at2759"/>